<dbReference type="FunFam" id="1.20.1300.10:FF:000007">
    <property type="entry name" value="Succinate dehydrogenase [ubiquinone] cytochrome b small subunit"/>
    <property type="match status" value="1"/>
</dbReference>
<evidence type="ECO:0000256" key="5">
    <source>
        <dbReference type="ARBA" id="ARBA00022946"/>
    </source>
</evidence>
<evidence type="ECO:0000256" key="9">
    <source>
        <dbReference type="PIRSR" id="PIRSR607992-1"/>
    </source>
</evidence>
<dbReference type="AlphaFoldDB" id="A0A9W4GC07"/>
<feature type="non-terminal residue" evidence="12">
    <location>
        <position position="1"/>
    </location>
</feature>
<comment type="caution">
    <text evidence="12">The sequence shown here is derived from an EMBL/GenBank/DDBJ whole genome shotgun (WGS) entry which is preliminary data.</text>
</comment>
<name>A0A9W4GC07_BLUGR</name>
<keyword evidence="3" id="KW-0812">Transmembrane</keyword>
<evidence type="ECO:0000256" key="6">
    <source>
        <dbReference type="ARBA" id="ARBA00022989"/>
    </source>
</evidence>
<dbReference type="CDD" id="cd03496">
    <property type="entry name" value="SQR_TypeC_CybS"/>
    <property type="match status" value="1"/>
</dbReference>
<dbReference type="GO" id="GO:0006099">
    <property type="term" value="P:tricarboxylic acid cycle"/>
    <property type="evidence" value="ECO:0007669"/>
    <property type="project" value="TreeGrafter"/>
</dbReference>
<dbReference type="GO" id="GO:0005743">
    <property type="term" value="C:mitochondrial inner membrane"/>
    <property type="evidence" value="ECO:0007669"/>
    <property type="project" value="UniProtKB-SubCell"/>
</dbReference>
<evidence type="ECO:0000256" key="4">
    <source>
        <dbReference type="ARBA" id="ARBA00022792"/>
    </source>
</evidence>
<feature type="binding site" description="axial binding residue" evidence="10">
    <location>
        <position position="177"/>
    </location>
    <ligand>
        <name>heme b</name>
        <dbReference type="ChEBI" id="CHEBI:60344"/>
        <note>ligand shared with SDHC</note>
    </ligand>
    <ligandPart>
        <name>Fe</name>
        <dbReference type="ChEBI" id="CHEBI:18248"/>
    </ligandPart>
</feature>
<proteinExistence type="inferred from homology"/>
<keyword evidence="8 11" id="KW-0472">Membrane</keyword>
<comment type="similarity">
    <text evidence="2 11">Belongs to the CybS family.</text>
</comment>
<dbReference type="GO" id="GO:0048039">
    <property type="term" value="F:ubiquinone binding"/>
    <property type="evidence" value="ECO:0007669"/>
    <property type="project" value="TreeGrafter"/>
</dbReference>
<evidence type="ECO:0000256" key="1">
    <source>
        <dbReference type="ARBA" id="ARBA00004448"/>
    </source>
</evidence>
<dbReference type="PANTHER" id="PTHR13337:SF2">
    <property type="entry name" value="SUCCINATE DEHYDROGENASE [UBIQUINONE] CYTOCHROME B SMALL SUBUNIT, MITOCHONDRIAL"/>
    <property type="match status" value="1"/>
</dbReference>
<evidence type="ECO:0000256" key="10">
    <source>
        <dbReference type="PIRSR" id="PIRSR607992-2"/>
    </source>
</evidence>
<protein>
    <recommendedName>
        <fullName evidence="11">Succinate dehydrogenase [ubiquinone] cytochrome b small subunit</fullName>
    </recommendedName>
</protein>
<keyword evidence="5 11" id="KW-0809">Transit peptide</keyword>
<keyword evidence="6" id="KW-1133">Transmembrane helix</keyword>
<comment type="subcellular location">
    <subcellularLocation>
        <location evidence="1 11">Mitochondrion inner membrane</location>
        <topology evidence="1 11">Multi-pass membrane protein</topology>
    </subcellularLocation>
</comment>
<dbReference type="GO" id="GO:0006121">
    <property type="term" value="P:mitochondrial electron transport, succinate to ubiquinone"/>
    <property type="evidence" value="ECO:0007669"/>
    <property type="project" value="TreeGrafter"/>
</dbReference>
<dbReference type="EMBL" id="CAJHIT010000002">
    <property type="protein sequence ID" value="CAD6500079.1"/>
    <property type="molecule type" value="Genomic_DNA"/>
</dbReference>
<dbReference type="GO" id="GO:0020037">
    <property type="term" value="F:heme binding"/>
    <property type="evidence" value="ECO:0007669"/>
    <property type="project" value="TreeGrafter"/>
</dbReference>
<evidence type="ECO:0000256" key="7">
    <source>
        <dbReference type="ARBA" id="ARBA00023128"/>
    </source>
</evidence>
<accession>A0A9W4GC07</accession>
<reference evidence="12" key="1">
    <citation type="submission" date="2020-10" db="EMBL/GenBank/DDBJ databases">
        <authorList>
            <person name="Muller C M."/>
        </authorList>
    </citation>
    <scope>NUCLEOTIDE SEQUENCE</scope>
    <source>
        <strain evidence="12">THUN-12</strain>
    </source>
</reference>
<evidence type="ECO:0000256" key="11">
    <source>
        <dbReference type="RuleBase" id="RU364031"/>
    </source>
</evidence>
<dbReference type="InterPro" id="IPR007992">
    <property type="entry name" value="CybS"/>
</dbReference>
<dbReference type="PANTHER" id="PTHR13337">
    <property type="entry name" value="SUCCINATE DEHYDROGENASE"/>
    <property type="match status" value="1"/>
</dbReference>
<dbReference type="GO" id="GO:0098796">
    <property type="term" value="C:membrane protein complex"/>
    <property type="evidence" value="ECO:0007669"/>
    <property type="project" value="UniProtKB-ARBA"/>
</dbReference>
<dbReference type="Pfam" id="PF05328">
    <property type="entry name" value="CybS"/>
    <property type="match status" value="1"/>
</dbReference>
<organism evidence="12 13">
    <name type="scientific">Blumeria graminis f. sp. triticale</name>
    <dbReference type="NCBI Taxonomy" id="1689686"/>
    <lineage>
        <taxon>Eukaryota</taxon>
        <taxon>Fungi</taxon>
        <taxon>Dikarya</taxon>
        <taxon>Ascomycota</taxon>
        <taxon>Pezizomycotina</taxon>
        <taxon>Leotiomycetes</taxon>
        <taxon>Erysiphales</taxon>
        <taxon>Erysiphaceae</taxon>
        <taxon>Blumeria</taxon>
    </lineage>
</organism>
<evidence type="ECO:0000313" key="12">
    <source>
        <dbReference type="EMBL" id="CAD6500079.1"/>
    </source>
</evidence>
<evidence type="ECO:0000256" key="3">
    <source>
        <dbReference type="ARBA" id="ARBA00022692"/>
    </source>
</evidence>
<evidence type="ECO:0000256" key="2">
    <source>
        <dbReference type="ARBA" id="ARBA00007294"/>
    </source>
</evidence>
<gene>
    <name evidence="12" type="ORF">BGTH12_LOCUS1437</name>
</gene>
<evidence type="ECO:0000313" key="13">
    <source>
        <dbReference type="Proteomes" id="UP000683417"/>
    </source>
</evidence>
<dbReference type="Proteomes" id="UP000683417">
    <property type="component" value="Unassembled WGS sequence"/>
</dbReference>
<feature type="binding site" evidence="9">
    <location>
        <position position="189"/>
    </location>
    <ligand>
        <name>a ubiquinone</name>
        <dbReference type="ChEBI" id="CHEBI:16389"/>
        <note>ligand shared with IP/SDHB</note>
    </ligand>
</feature>
<dbReference type="GO" id="GO:0046872">
    <property type="term" value="F:metal ion binding"/>
    <property type="evidence" value="ECO:0007669"/>
    <property type="project" value="UniProtKB-KW"/>
</dbReference>
<keyword evidence="7 11" id="KW-0496">Mitochondrion</keyword>
<evidence type="ECO:0000256" key="8">
    <source>
        <dbReference type="ARBA" id="ARBA00023136"/>
    </source>
</evidence>
<keyword evidence="10" id="KW-0408">Iron</keyword>
<keyword evidence="4 11" id="KW-0999">Mitochondrion inner membrane</keyword>
<sequence length="237" mass="25985">WLIAGTCGSANHRLHHSTYKSPLSLCRLQRLIHTCRYCDSILLSIIVLLHQIASSFRPASNIFKISSEMISATKLAGSLSRSFPCQSSLNIRHSYMRVAAFHTSGSKTILPPLPPLLIILANDAAPVPNPEPNHGSYHWTFERLVSAGLVPLTLAPFAAGSLNPTLDAVLCATILIHSHIGFESVLTDYIPKKRLPKTRAVSWWALRAATVAVGVGLYEFETNDVGVTEAIKRIWRA</sequence>
<keyword evidence="10" id="KW-0479">Metal-binding</keyword>